<evidence type="ECO:0000313" key="2">
    <source>
        <dbReference type="EMBL" id="MBB5058258.1"/>
    </source>
</evidence>
<evidence type="ECO:0000259" key="1">
    <source>
        <dbReference type="Pfam" id="PF12680"/>
    </source>
</evidence>
<feature type="domain" description="SnoaL-like" evidence="1">
    <location>
        <begin position="29"/>
        <end position="110"/>
    </location>
</feature>
<dbReference type="Pfam" id="PF12680">
    <property type="entry name" value="SnoaL_2"/>
    <property type="match status" value="1"/>
</dbReference>
<reference evidence="2 3" key="1">
    <citation type="submission" date="2020-08" db="EMBL/GenBank/DDBJ databases">
        <title>Genomic Encyclopedia of Type Strains, Phase IV (KMG-V): Genome sequencing to study the core and pangenomes of soil and plant-associated prokaryotes.</title>
        <authorList>
            <person name="Whitman W."/>
        </authorList>
    </citation>
    <scope>NUCLEOTIDE SEQUENCE [LARGE SCALE GENOMIC DNA]</scope>
    <source>
        <strain evidence="2 3">M8UP14</strain>
    </source>
</reference>
<dbReference type="EMBL" id="JACHIP010000004">
    <property type="protein sequence ID" value="MBB5058258.1"/>
    <property type="molecule type" value="Genomic_DNA"/>
</dbReference>
<keyword evidence="3" id="KW-1185">Reference proteome</keyword>
<name>A0A7W7ZEH9_9BACT</name>
<dbReference type="AlphaFoldDB" id="A0A7W7ZEH9"/>
<dbReference type="Proteomes" id="UP000540989">
    <property type="component" value="Unassembled WGS sequence"/>
</dbReference>
<organism evidence="2 3">
    <name type="scientific">Granulicella aggregans</name>
    <dbReference type="NCBI Taxonomy" id="474949"/>
    <lineage>
        <taxon>Bacteria</taxon>
        <taxon>Pseudomonadati</taxon>
        <taxon>Acidobacteriota</taxon>
        <taxon>Terriglobia</taxon>
        <taxon>Terriglobales</taxon>
        <taxon>Acidobacteriaceae</taxon>
        <taxon>Granulicella</taxon>
    </lineage>
</organism>
<comment type="caution">
    <text evidence="2">The sequence shown here is derived from an EMBL/GenBank/DDBJ whole genome shotgun (WGS) entry which is preliminary data.</text>
</comment>
<dbReference type="RefSeq" id="WP_184217795.1">
    <property type="nucleotide sequence ID" value="NZ_JACHIP010000004.1"/>
</dbReference>
<dbReference type="InterPro" id="IPR037401">
    <property type="entry name" value="SnoaL-like"/>
</dbReference>
<dbReference type="SUPFAM" id="SSF54427">
    <property type="entry name" value="NTF2-like"/>
    <property type="match status" value="1"/>
</dbReference>
<sequence>MTDEQLLGIWNTYQDAWADVPVGERERLLAASVAADVVYTNPLNEGQGLGNLVKHVGGFQVQFPGAHFRTNKLLVQHGQLLAEWTMFNRDGSEFLTAHSYARFNEQGLLVHLAGFWKT</sequence>
<accession>A0A7W7ZEH9</accession>
<gene>
    <name evidence="2" type="ORF">HDF16_002972</name>
</gene>
<dbReference type="Gene3D" id="3.10.450.50">
    <property type="match status" value="1"/>
</dbReference>
<evidence type="ECO:0000313" key="3">
    <source>
        <dbReference type="Proteomes" id="UP000540989"/>
    </source>
</evidence>
<proteinExistence type="predicted"/>
<dbReference type="InterPro" id="IPR032710">
    <property type="entry name" value="NTF2-like_dom_sf"/>
</dbReference>
<protein>
    <recommendedName>
        <fullName evidence="1">SnoaL-like domain-containing protein</fullName>
    </recommendedName>
</protein>